<keyword evidence="1" id="KW-0732">Signal</keyword>
<sequence>MKPQDYLKSAYAIFLTISIASIAGCSVFDTPKQADSATNTIDPSQSCPQGDSLPTTWQESLTEIENTVLLSNALGNPNEGKLCDGKVYKVKPNHSLRIYRAWNSTNPRSEFGQWWATDRPSGDITSYRKDYIICYQWSPLDKLISCTLKAGTEVVIGTGQSATCSQYLHYPSSSTLQVYVPDAQSATENCRNHIGAFQWEATISSSP</sequence>
<dbReference type="EMBL" id="BSPD01000016">
    <property type="protein sequence ID" value="GLS24650.1"/>
    <property type="molecule type" value="Genomic_DNA"/>
</dbReference>
<name>A0AA37WKW7_9GAMM</name>
<organism evidence="2 3">
    <name type="scientific">Marinibactrum halimedae</name>
    <dbReference type="NCBI Taxonomy" id="1444977"/>
    <lineage>
        <taxon>Bacteria</taxon>
        <taxon>Pseudomonadati</taxon>
        <taxon>Pseudomonadota</taxon>
        <taxon>Gammaproteobacteria</taxon>
        <taxon>Cellvibrionales</taxon>
        <taxon>Cellvibrionaceae</taxon>
        <taxon>Marinibactrum</taxon>
    </lineage>
</organism>
<evidence type="ECO:0000313" key="2">
    <source>
        <dbReference type="EMBL" id="GLS24650.1"/>
    </source>
</evidence>
<dbReference type="Proteomes" id="UP001156870">
    <property type="component" value="Unassembled WGS sequence"/>
</dbReference>
<comment type="caution">
    <text evidence="2">The sequence shown here is derived from an EMBL/GenBank/DDBJ whole genome shotgun (WGS) entry which is preliminary data.</text>
</comment>
<proteinExistence type="predicted"/>
<dbReference type="RefSeq" id="WP_232595702.1">
    <property type="nucleotide sequence ID" value="NZ_BSPD01000016.1"/>
</dbReference>
<evidence type="ECO:0000256" key="1">
    <source>
        <dbReference type="SAM" id="SignalP"/>
    </source>
</evidence>
<dbReference type="PROSITE" id="PS51257">
    <property type="entry name" value="PROKAR_LIPOPROTEIN"/>
    <property type="match status" value="1"/>
</dbReference>
<feature type="signal peptide" evidence="1">
    <location>
        <begin position="1"/>
        <end position="23"/>
    </location>
</feature>
<accession>A0AA37WKW7</accession>
<keyword evidence="3" id="KW-1185">Reference proteome</keyword>
<protein>
    <submittedName>
        <fullName evidence="2">Uncharacterized protein</fullName>
    </submittedName>
</protein>
<reference evidence="2 3" key="1">
    <citation type="journal article" date="2014" name="Int. J. Syst. Evol. Microbiol.">
        <title>Complete genome sequence of Corynebacterium casei LMG S-19264T (=DSM 44701T), isolated from a smear-ripened cheese.</title>
        <authorList>
            <consortium name="US DOE Joint Genome Institute (JGI-PGF)"/>
            <person name="Walter F."/>
            <person name="Albersmeier A."/>
            <person name="Kalinowski J."/>
            <person name="Ruckert C."/>
        </authorList>
    </citation>
    <scope>NUCLEOTIDE SEQUENCE [LARGE SCALE GENOMIC DNA]</scope>
    <source>
        <strain evidence="2 3">NBRC 110095</strain>
    </source>
</reference>
<evidence type="ECO:0000313" key="3">
    <source>
        <dbReference type="Proteomes" id="UP001156870"/>
    </source>
</evidence>
<dbReference type="AlphaFoldDB" id="A0AA37WKW7"/>
<feature type="chain" id="PRO_5041374166" evidence="1">
    <location>
        <begin position="24"/>
        <end position="207"/>
    </location>
</feature>
<gene>
    <name evidence="2" type="ORF">GCM10007877_03640</name>
</gene>